<keyword evidence="2" id="KW-1185">Reference proteome</keyword>
<reference evidence="1" key="1">
    <citation type="journal article" date="2023" name="Science">
        <title>Elucidation of the pathway for biosynthesis of saponin adjuvants from the soapbark tree.</title>
        <authorList>
            <person name="Reed J."/>
            <person name="Orme A."/>
            <person name="El-Demerdash A."/>
            <person name="Owen C."/>
            <person name="Martin L.B.B."/>
            <person name="Misra R.C."/>
            <person name="Kikuchi S."/>
            <person name="Rejzek M."/>
            <person name="Martin A.C."/>
            <person name="Harkess A."/>
            <person name="Leebens-Mack J."/>
            <person name="Louveau T."/>
            <person name="Stephenson M.J."/>
            <person name="Osbourn A."/>
        </authorList>
    </citation>
    <scope>NUCLEOTIDE SEQUENCE</scope>
    <source>
        <strain evidence="1">S10</strain>
    </source>
</reference>
<dbReference type="Gene3D" id="3.80.10.10">
    <property type="entry name" value="Ribonuclease Inhibitor"/>
    <property type="match status" value="1"/>
</dbReference>
<proteinExistence type="predicted"/>
<protein>
    <submittedName>
        <fullName evidence="1">F-box/LRR-repeat protein</fullName>
    </submittedName>
</protein>
<dbReference type="InterPro" id="IPR032675">
    <property type="entry name" value="LRR_dom_sf"/>
</dbReference>
<evidence type="ECO:0000313" key="2">
    <source>
        <dbReference type="Proteomes" id="UP001163823"/>
    </source>
</evidence>
<gene>
    <name evidence="1" type="ORF">O6P43_034215</name>
</gene>
<dbReference type="AlphaFoldDB" id="A0AAD7KSC2"/>
<organism evidence="1 2">
    <name type="scientific">Quillaja saponaria</name>
    <name type="common">Soap bark tree</name>
    <dbReference type="NCBI Taxonomy" id="32244"/>
    <lineage>
        <taxon>Eukaryota</taxon>
        <taxon>Viridiplantae</taxon>
        <taxon>Streptophyta</taxon>
        <taxon>Embryophyta</taxon>
        <taxon>Tracheophyta</taxon>
        <taxon>Spermatophyta</taxon>
        <taxon>Magnoliopsida</taxon>
        <taxon>eudicotyledons</taxon>
        <taxon>Gunneridae</taxon>
        <taxon>Pentapetalae</taxon>
        <taxon>rosids</taxon>
        <taxon>fabids</taxon>
        <taxon>Fabales</taxon>
        <taxon>Quillajaceae</taxon>
        <taxon>Quillaja</taxon>
    </lineage>
</organism>
<dbReference type="EMBL" id="JARAOO010000014">
    <property type="protein sequence ID" value="KAJ7944888.1"/>
    <property type="molecule type" value="Genomic_DNA"/>
</dbReference>
<dbReference type="Proteomes" id="UP001163823">
    <property type="component" value="Chromosome 14"/>
</dbReference>
<dbReference type="SUPFAM" id="SSF52047">
    <property type="entry name" value="RNI-like"/>
    <property type="match status" value="1"/>
</dbReference>
<name>A0AAD7KSC2_QUISA</name>
<evidence type="ECO:0000313" key="1">
    <source>
        <dbReference type="EMBL" id="KAJ7944888.1"/>
    </source>
</evidence>
<accession>A0AAD7KSC2</accession>
<dbReference type="KEGG" id="qsa:O6P43_034215"/>
<sequence>MLEGLESLTVPCVTCYSYMLEAIGKNCRNFSELKVLCPLDIEFAESLIKHIPKLKILSLRCSLVYTEALRCILKGLEYLEVLNLSHSMFFAELDHEGAETSNILIQRGGEIPAAMDVSRLERLVACQGETSCFLCQLMLENPSVGGRGYRFQEAMWREDEISSLAH</sequence>
<comment type="caution">
    <text evidence="1">The sequence shown here is derived from an EMBL/GenBank/DDBJ whole genome shotgun (WGS) entry which is preliminary data.</text>
</comment>